<dbReference type="Pfam" id="PF00583">
    <property type="entry name" value="Acetyltransf_1"/>
    <property type="match status" value="1"/>
</dbReference>
<dbReference type="InterPro" id="IPR000182">
    <property type="entry name" value="GNAT_dom"/>
</dbReference>
<evidence type="ECO:0000313" key="3">
    <source>
        <dbReference type="Proteomes" id="UP000608071"/>
    </source>
</evidence>
<proteinExistence type="predicted"/>
<dbReference type="Proteomes" id="UP000608071">
    <property type="component" value="Unassembled WGS sequence"/>
</dbReference>
<comment type="caution">
    <text evidence="2">The sequence shown here is derived from an EMBL/GenBank/DDBJ whole genome shotgun (WGS) entry which is preliminary data.</text>
</comment>
<dbReference type="RefSeq" id="WP_191799802.1">
    <property type="nucleotide sequence ID" value="NZ_JACSQL010000003.1"/>
</dbReference>
<gene>
    <name evidence="2" type="ORF">H9647_10920</name>
</gene>
<dbReference type="Gene3D" id="3.40.630.30">
    <property type="match status" value="1"/>
</dbReference>
<dbReference type="CDD" id="cd04301">
    <property type="entry name" value="NAT_SF"/>
    <property type="match status" value="1"/>
</dbReference>
<name>A0ABR8SYV6_9BACL</name>
<feature type="domain" description="N-acetyltransferase" evidence="1">
    <location>
        <begin position="148"/>
        <end position="289"/>
    </location>
</feature>
<reference evidence="2 3" key="1">
    <citation type="submission" date="2020-08" db="EMBL/GenBank/DDBJ databases">
        <title>A Genomic Blueprint of the Chicken Gut Microbiome.</title>
        <authorList>
            <person name="Gilroy R."/>
            <person name="Ravi A."/>
            <person name="Getino M."/>
            <person name="Pursley I."/>
            <person name="Horton D.L."/>
            <person name="Alikhan N.-F."/>
            <person name="Baker D."/>
            <person name="Gharbi K."/>
            <person name="Hall N."/>
            <person name="Watson M."/>
            <person name="Adriaenssens E.M."/>
            <person name="Foster-Nyarko E."/>
            <person name="Jarju S."/>
            <person name="Secka A."/>
            <person name="Antonio M."/>
            <person name="Oren A."/>
            <person name="Chaudhuri R."/>
            <person name="La Ragione R.M."/>
            <person name="Hildebrand F."/>
            <person name="Pallen M.J."/>
        </authorList>
    </citation>
    <scope>NUCLEOTIDE SEQUENCE [LARGE SCALE GENOMIC DNA]</scope>
    <source>
        <strain evidence="2 3">Sa2BVA9</strain>
    </source>
</reference>
<sequence length="289" mass="33186">MQFKMYTDVHEFYNNTYDVLMRHEAQNLIPLGNIIMGHEGKDKTDWRDPVNWFMATISDAKGIRLTALMTPPHNITLYATDNIFNPEAINCLIDGLKDREIPGVITEKTLAEYFAKEYTLRKGITFKTTMSQRIYELTAVNSDIQKVGNVRLLDEKDIHFFPYWAEAFYAAGSYGKTEMSIPQDVEPYLYRIASKKLYILEDNGIPVSMAGYTRELQTAIGVAFVYTPPYLRRKGYATSIVEQISQLALDQGFTKCVLYTDLANPTSNSIYRKIGYMPICDSLQLKFEY</sequence>
<evidence type="ECO:0000259" key="1">
    <source>
        <dbReference type="PROSITE" id="PS51186"/>
    </source>
</evidence>
<accession>A0ABR8SYV6</accession>
<protein>
    <submittedName>
        <fullName evidence="2">GNAT family N-acetyltransferase</fullName>
    </submittedName>
</protein>
<keyword evidence="3" id="KW-1185">Reference proteome</keyword>
<dbReference type="PROSITE" id="PS51186">
    <property type="entry name" value="GNAT"/>
    <property type="match status" value="1"/>
</dbReference>
<dbReference type="InterPro" id="IPR016181">
    <property type="entry name" value="Acyl_CoA_acyltransferase"/>
</dbReference>
<dbReference type="EMBL" id="JACSQL010000003">
    <property type="protein sequence ID" value="MBD7968580.1"/>
    <property type="molecule type" value="Genomic_DNA"/>
</dbReference>
<organism evidence="2 3">
    <name type="scientific">Paenibacillus gallinarum</name>
    <dbReference type="NCBI Taxonomy" id="2762232"/>
    <lineage>
        <taxon>Bacteria</taxon>
        <taxon>Bacillati</taxon>
        <taxon>Bacillota</taxon>
        <taxon>Bacilli</taxon>
        <taxon>Bacillales</taxon>
        <taxon>Paenibacillaceae</taxon>
        <taxon>Paenibacillus</taxon>
    </lineage>
</organism>
<evidence type="ECO:0000313" key="2">
    <source>
        <dbReference type="EMBL" id="MBD7968580.1"/>
    </source>
</evidence>
<dbReference type="SUPFAM" id="SSF55729">
    <property type="entry name" value="Acyl-CoA N-acyltransferases (Nat)"/>
    <property type="match status" value="1"/>
</dbReference>